<dbReference type="PANTHER" id="PTHR35008:SF8">
    <property type="entry name" value="ALCOHOL DEHYDROGENASE CYTOCHROME C SUBUNIT"/>
    <property type="match status" value="1"/>
</dbReference>
<organism evidence="8 9">
    <name type="scientific">Anaeromyxobacter diazotrophicus</name>
    <dbReference type="NCBI Taxonomy" id="2590199"/>
    <lineage>
        <taxon>Bacteria</taxon>
        <taxon>Pseudomonadati</taxon>
        <taxon>Myxococcota</taxon>
        <taxon>Myxococcia</taxon>
        <taxon>Myxococcales</taxon>
        <taxon>Cystobacterineae</taxon>
        <taxon>Anaeromyxobacteraceae</taxon>
        <taxon>Anaeromyxobacter</taxon>
    </lineage>
</organism>
<dbReference type="RefSeq" id="WP_176062531.1">
    <property type="nucleotide sequence ID" value="NZ_BJTG01000001.1"/>
</dbReference>
<keyword evidence="1 4" id="KW-0349">Heme</keyword>
<evidence type="ECO:0000256" key="2">
    <source>
        <dbReference type="ARBA" id="ARBA00022723"/>
    </source>
</evidence>
<evidence type="ECO:0000313" key="8">
    <source>
        <dbReference type="EMBL" id="GEJ55743.1"/>
    </source>
</evidence>
<name>A0A7I9VH72_9BACT</name>
<evidence type="ECO:0000256" key="1">
    <source>
        <dbReference type="ARBA" id="ARBA00022617"/>
    </source>
</evidence>
<keyword evidence="3 4" id="KW-0408">Iron</keyword>
<evidence type="ECO:0000256" key="5">
    <source>
        <dbReference type="SAM" id="MobiDB-lite"/>
    </source>
</evidence>
<dbReference type="Pfam" id="PF00034">
    <property type="entry name" value="Cytochrom_C"/>
    <property type="match status" value="1"/>
</dbReference>
<evidence type="ECO:0000313" key="9">
    <source>
        <dbReference type="Proteomes" id="UP000503640"/>
    </source>
</evidence>
<comment type="caution">
    <text evidence="8">The sequence shown here is derived from an EMBL/GenBank/DDBJ whole genome shotgun (WGS) entry which is preliminary data.</text>
</comment>
<dbReference type="InterPro" id="IPR051459">
    <property type="entry name" value="Cytochrome_c-type_DH"/>
</dbReference>
<dbReference type="InterPro" id="IPR009056">
    <property type="entry name" value="Cyt_c-like_dom"/>
</dbReference>
<protein>
    <submittedName>
        <fullName evidence="8">Cytochrome c</fullName>
    </submittedName>
</protein>
<keyword evidence="2 4" id="KW-0479">Metal-binding</keyword>
<gene>
    <name evidence="8" type="ORF">AMYX_04840</name>
</gene>
<proteinExistence type="predicted"/>
<evidence type="ECO:0000256" key="6">
    <source>
        <dbReference type="SAM" id="SignalP"/>
    </source>
</evidence>
<dbReference type="EMBL" id="BJTG01000001">
    <property type="protein sequence ID" value="GEJ55743.1"/>
    <property type="molecule type" value="Genomic_DNA"/>
</dbReference>
<dbReference type="GO" id="GO:0009055">
    <property type="term" value="F:electron transfer activity"/>
    <property type="evidence" value="ECO:0007669"/>
    <property type="project" value="InterPro"/>
</dbReference>
<feature type="chain" id="PRO_5029855620" evidence="6">
    <location>
        <begin position="25"/>
        <end position="197"/>
    </location>
</feature>
<accession>A0A7I9VH72</accession>
<dbReference type="InterPro" id="IPR036909">
    <property type="entry name" value="Cyt_c-like_dom_sf"/>
</dbReference>
<evidence type="ECO:0000256" key="3">
    <source>
        <dbReference type="ARBA" id="ARBA00023004"/>
    </source>
</evidence>
<dbReference type="Proteomes" id="UP000503640">
    <property type="component" value="Unassembled WGS sequence"/>
</dbReference>
<sequence>MSIAFAPLLLLAAAASPAPGPAGAADPAQVKRGEYLVRLGGCNDCHTPWKVDRALGVPAPDLTRRLSGHPADGPDPAGKYTPPDSAVIGPDFTSFALPFGTVYSSNLTPDPTGLGDWTEPQFAAAMRTGRHTGDPRARPILPPMPWMSLAHLTDADLAAIWAYLRSLPPIRNAVPPPKVPESALAKLEAALTSPRPP</sequence>
<reference evidence="9" key="1">
    <citation type="journal article" date="2020" name="Appl. Environ. Microbiol.">
        <title>Diazotrophic Anaeromyxobacter Isolates from Soils.</title>
        <authorList>
            <person name="Masuda Y."/>
            <person name="Yamanaka H."/>
            <person name="Xu Z.X."/>
            <person name="Shiratori Y."/>
            <person name="Aono T."/>
            <person name="Amachi S."/>
            <person name="Senoo K."/>
            <person name="Itoh H."/>
        </authorList>
    </citation>
    <scope>NUCLEOTIDE SEQUENCE [LARGE SCALE GENOMIC DNA]</scope>
    <source>
        <strain evidence="9">R267</strain>
    </source>
</reference>
<dbReference type="GO" id="GO:0046872">
    <property type="term" value="F:metal ion binding"/>
    <property type="evidence" value="ECO:0007669"/>
    <property type="project" value="UniProtKB-KW"/>
</dbReference>
<dbReference type="Gene3D" id="1.10.760.10">
    <property type="entry name" value="Cytochrome c-like domain"/>
    <property type="match status" value="1"/>
</dbReference>
<dbReference type="PROSITE" id="PS51007">
    <property type="entry name" value="CYTC"/>
    <property type="match status" value="1"/>
</dbReference>
<dbReference type="AlphaFoldDB" id="A0A7I9VH72"/>
<dbReference type="GO" id="GO:0020037">
    <property type="term" value="F:heme binding"/>
    <property type="evidence" value="ECO:0007669"/>
    <property type="project" value="InterPro"/>
</dbReference>
<feature type="region of interest" description="Disordered" evidence="5">
    <location>
        <begin position="61"/>
        <end position="81"/>
    </location>
</feature>
<feature type="domain" description="Cytochrome c" evidence="7">
    <location>
        <begin position="28"/>
        <end position="168"/>
    </location>
</feature>
<keyword evidence="9" id="KW-1185">Reference proteome</keyword>
<evidence type="ECO:0000259" key="7">
    <source>
        <dbReference type="PROSITE" id="PS51007"/>
    </source>
</evidence>
<evidence type="ECO:0000256" key="4">
    <source>
        <dbReference type="PROSITE-ProRule" id="PRU00433"/>
    </source>
</evidence>
<dbReference type="SUPFAM" id="SSF46626">
    <property type="entry name" value="Cytochrome c"/>
    <property type="match status" value="1"/>
</dbReference>
<feature type="signal peptide" evidence="6">
    <location>
        <begin position="1"/>
        <end position="24"/>
    </location>
</feature>
<dbReference type="PANTHER" id="PTHR35008">
    <property type="entry name" value="BLL4482 PROTEIN-RELATED"/>
    <property type="match status" value="1"/>
</dbReference>
<keyword evidence="6" id="KW-0732">Signal</keyword>